<dbReference type="EMBL" id="CAACVS010000042">
    <property type="protein sequence ID" value="VEU34889.1"/>
    <property type="molecule type" value="Genomic_DNA"/>
</dbReference>
<evidence type="ECO:0000313" key="2">
    <source>
        <dbReference type="Proteomes" id="UP000291116"/>
    </source>
</evidence>
<gene>
    <name evidence="1" type="ORF">PSNMU_V1.4_AUG-EV-PASAV3_0016090</name>
</gene>
<dbReference type="Proteomes" id="UP000291116">
    <property type="component" value="Unassembled WGS sequence"/>
</dbReference>
<name>A0A448YYU6_9STRA</name>
<accession>A0A448YYU6</accession>
<reference evidence="1 2" key="1">
    <citation type="submission" date="2019-01" db="EMBL/GenBank/DDBJ databases">
        <authorList>
            <person name="Ferrante I. M."/>
        </authorList>
    </citation>
    <scope>NUCLEOTIDE SEQUENCE [LARGE SCALE GENOMIC DNA]</scope>
    <source>
        <strain evidence="1 2">B856</strain>
    </source>
</reference>
<keyword evidence="2" id="KW-1185">Reference proteome</keyword>
<organism evidence="1 2">
    <name type="scientific">Pseudo-nitzschia multistriata</name>
    <dbReference type="NCBI Taxonomy" id="183589"/>
    <lineage>
        <taxon>Eukaryota</taxon>
        <taxon>Sar</taxon>
        <taxon>Stramenopiles</taxon>
        <taxon>Ochrophyta</taxon>
        <taxon>Bacillariophyta</taxon>
        <taxon>Bacillariophyceae</taxon>
        <taxon>Bacillariophycidae</taxon>
        <taxon>Bacillariales</taxon>
        <taxon>Bacillariaceae</taxon>
        <taxon>Pseudo-nitzschia</taxon>
    </lineage>
</organism>
<dbReference type="AlphaFoldDB" id="A0A448YYU6"/>
<sequence length="72" mass="7815">MSSAVHLEDLGTLFIVDSYEEPNASQRTRGCRLGIHLRQIGHSPGQNTHGHLISIVEGPLTGLVPGSLHHRL</sequence>
<evidence type="ECO:0000313" key="1">
    <source>
        <dbReference type="EMBL" id="VEU34889.1"/>
    </source>
</evidence>
<proteinExistence type="predicted"/>
<protein>
    <submittedName>
        <fullName evidence="1">Uncharacterized protein</fullName>
    </submittedName>
</protein>